<sequence>MKESNKPFTYFAAIVLFSIATLSAPAALAQSTEKPYTYVEQMPHFESGDADMIKFMGTNINYPKQARAAGVEGLVVVSFIVGTDGSISDVQTLKKLGKGTDEEAVRVVKLMNGRWKPGKQGGKPVPVRYTLPVRFALSEADRAAVADVANRVPRFEGGQEAMAQTLNSYLQLPEEAKQEDLNARITVKFTVEVDGTVTNMKVEKMKLKKVVGPGAEFDYMDATSFNVQNKTTLARLAEAAITAVRATSGRWEPAMQNGKPVAAELVLPLQFLSTEADKTGNQQMEVPTLQKLKPKKDVYNYKEVDVKPELKDMSLEKFLAKNLRYPANSSFEGDVQLTLLVTGDGRMVSMLRRATTPDEEVTFEQIRDVIGSTQGRWSPGKIDGHPVSVGRTITISFVIDDGEKKPAAKDTPTADVVVTKYR</sequence>
<gene>
    <name evidence="12" type="ORF">ACFS7Z_15485</name>
</gene>
<evidence type="ECO:0000313" key="12">
    <source>
        <dbReference type="EMBL" id="MFD3001775.1"/>
    </source>
</evidence>
<dbReference type="InterPro" id="IPR006260">
    <property type="entry name" value="TonB/TolA_C"/>
</dbReference>
<name>A0ABW6BVH7_9BACT</name>
<evidence type="ECO:0000256" key="9">
    <source>
        <dbReference type="ARBA" id="ARBA00023136"/>
    </source>
</evidence>
<accession>A0ABW6BVH7</accession>
<dbReference type="RefSeq" id="WP_377486272.1">
    <property type="nucleotide sequence ID" value="NZ_JBHUOX010000011.1"/>
</dbReference>
<proteinExistence type="inferred from homology"/>
<evidence type="ECO:0000259" key="11">
    <source>
        <dbReference type="PROSITE" id="PS52015"/>
    </source>
</evidence>
<feature type="domain" description="TonB C-terminal" evidence="11">
    <location>
        <begin position="47"/>
        <end position="144"/>
    </location>
</feature>
<dbReference type="NCBIfam" id="TIGR01352">
    <property type="entry name" value="tonB_Cterm"/>
    <property type="match status" value="1"/>
</dbReference>
<keyword evidence="5" id="KW-0997">Cell inner membrane</keyword>
<keyword evidence="9" id="KW-0472">Membrane</keyword>
<evidence type="ECO:0000256" key="5">
    <source>
        <dbReference type="ARBA" id="ARBA00022519"/>
    </source>
</evidence>
<dbReference type="EMBL" id="JBHUOX010000011">
    <property type="protein sequence ID" value="MFD3001775.1"/>
    <property type="molecule type" value="Genomic_DNA"/>
</dbReference>
<reference evidence="13" key="1">
    <citation type="journal article" date="2019" name="Int. J. Syst. Evol. Microbiol.">
        <title>The Global Catalogue of Microorganisms (GCM) 10K type strain sequencing project: providing services to taxonomists for standard genome sequencing and annotation.</title>
        <authorList>
            <consortium name="The Broad Institute Genomics Platform"/>
            <consortium name="The Broad Institute Genome Sequencing Center for Infectious Disease"/>
            <person name="Wu L."/>
            <person name="Ma J."/>
        </authorList>
    </citation>
    <scope>NUCLEOTIDE SEQUENCE [LARGE SCALE GENOMIC DNA]</scope>
    <source>
        <strain evidence="13">KCTC 23984</strain>
    </source>
</reference>
<evidence type="ECO:0000256" key="8">
    <source>
        <dbReference type="ARBA" id="ARBA00022989"/>
    </source>
</evidence>
<dbReference type="Pfam" id="PF03544">
    <property type="entry name" value="TonB_C"/>
    <property type="match status" value="1"/>
</dbReference>
<dbReference type="InterPro" id="IPR051045">
    <property type="entry name" value="TonB-dependent_transducer"/>
</dbReference>
<dbReference type="PANTHER" id="PTHR33446">
    <property type="entry name" value="PROTEIN TONB-RELATED"/>
    <property type="match status" value="1"/>
</dbReference>
<feature type="chain" id="PRO_5045655492" evidence="10">
    <location>
        <begin position="30"/>
        <end position="422"/>
    </location>
</feature>
<evidence type="ECO:0000256" key="7">
    <source>
        <dbReference type="ARBA" id="ARBA00022927"/>
    </source>
</evidence>
<protein>
    <submittedName>
        <fullName evidence="12">TonB family protein</fullName>
    </submittedName>
</protein>
<keyword evidence="6" id="KW-0812">Transmembrane</keyword>
<evidence type="ECO:0000256" key="2">
    <source>
        <dbReference type="ARBA" id="ARBA00006555"/>
    </source>
</evidence>
<comment type="caution">
    <text evidence="12">The sequence shown here is derived from an EMBL/GenBank/DDBJ whole genome shotgun (WGS) entry which is preliminary data.</text>
</comment>
<keyword evidence="10" id="KW-0732">Signal</keyword>
<evidence type="ECO:0000256" key="4">
    <source>
        <dbReference type="ARBA" id="ARBA00022475"/>
    </source>
</evidence>
<keyword evidence="3" id="KW-0813">Transport</keyword>
<evidence type="ECO:0000256" key="10">
    <source>
        <dbReference type="SAM" id="SignalP"/>
    </source>
</evidence>
<dbReference type="PROSITE" id="PS52015">
    <property type="entry name" value="TONB_CTD"/>
    <property type="match status" value="1"/>
</dbReference>
<evidence type="ECO:0000256" key="6">
    <source>
        <dbReference type="ARBA" id="ARBA00022692"/>
    </source>
</evidence>
<organism evidence="12 13">
    <name type="scientific">Pontibacter toksunensis</name>
    <dbReference type="NCBI Taxonomy" id="1332631"/>
    <lineage>
        <taxon>Bacteria</taxon>
        <taxon>Pseudomonadati</taxon>
        <taxon>Bacteroidota</taxon>
        <taxon>Cytophagia</taxon>
        <taxon>Cytophagales</taxon>
        <taxon>Hymenobacteraceae</taxon>
        <taxon>Pontibacter</taxon>
    </lineage>
</organism>
<keyword evidence="4" id="KW-1003">Cell membrane</keyword>
<dbReference type="Proteomes" id="UP001597641">
    <property type="component" value="Unassembled WGS sequence"/>
</dbReference>
<dbReference type="InterPro" id="IPR003538">
    <property type="entry name" value="TonB"/>
</dbReference>
<dbReference type="InterPro" id="IPR037682">
    <property type="entry name" value="TonB_C"/>
</dbReference>
<dbReference type="SUPFAM" id="SSF74653">
    <property type="entry name" value="TolA/TonB C-terminal domain"/>
    <property type="match status" value="1"/>
</dbReference>
<evidence type="ECO:0000256" key="3">
    <source>
        <dbReference type="ARBA" id="ARBA00022448"/>
    </source>
</evidence>
<evidence type="ECO:0000256" key="1">
    <source>
        <dbReference type="ARBA" id="ARBA00004383"/>
    </source>
</evidence>
<evidence type="ECO:0000313" key="13">
    <source>
        <dbReference type="Proteomes" id="UP001597641"/>
    </source>
</evidence>
<dbReference type="PANTHER" id="PTHR33446:SF2">
    <property type="entry name" value="PROTEIN TONB"/>
    <property type="match status" value="1"/>
</dbReference>
<dbReference type="PRINTS" id="PR01374">
    <property type="entry name" value="TONBPROTEIN"/>
</dbReference>
<dbReference type="Gene3D" id="3.30.1150.10">
    <property type="match status" value="3"/>
</dbReference>
<comment type="similarity">
    <text evidence="2">Belongs to the TonB family.</text>
</comment>
<feature type="signal peptide" evidence="10">
    <location>
        <begin position="1"/>
        <end position="29"/>
    </location>
</feature>
<comment type="subcellular location">
    <subcellularLocation>
        <location evidence="1">Cell inner membrane</location>
        <topology evidence="1">Single-pass membrane protein</topology>
        <orientation evidence="1">Periplasmic side</orientation>
    </subcellularLocation>
</comment>
<keyword evidence="13" id="KW-1185">Reference proteome</keyword>
<keyword evidence="7" id="KW-0653">Protein transport</keyword>
<keyword evidence="8" id="KW-1133">Transmembrane helix</keyword>